<proteinExistence type="inferred from homology"/>
<protein>
    <recommendedName>
        <fullName evidence="6">Short-chain dehydrogenase</fullName>
    </recommendedName>
</protein>
<dbReference type="PRINTS" id="PR00081">
    <property type="entry name" value="GDHRDH"/>
</dbReference>
<accession>A0A7X0D2K9</accession>
<evidence type="ECO:0000256" key="3">
    <source>
        <dbReference type="RuleBase" id="RU000363"/>
    </source>
</evidence>
<evidence type="ECO:0000256" key="2">
    <source>
        <dbReference type="ARBA" id="ARBA00023002"/>
    </source>
</evidence>
<keyword evidence="2" id="KW-0560">Oxidoreductase</keyword>
<evidence type="ECO:0008006" key="6">
    <source>
        <dbReference type="Google" id="ProtNLM"/>
    </source>
</evidence>
<dbReference type="GO" id="GO:0016491">
    <property type="term" value="F:oxidoreductase activity"/>
    <property type="evidence" value="ECO:0007669"/>
    <property type="project" value="UniProtKB-KW"/>
</dbReference>
<dbReference type="PANTHER" id="PTHR44196">
    <property type="entry name" value="DEHYDROGENASE/REDUCTASE SDR FAMILY MEMBER 7B"/>
    <property type="match status" value="1"/>
</dbReference>
<dbReference type="Proteomes" id="UP000547879">
    <property type="component" value="Unassembled WGS sequence"/>
</dbReference>
<dbReference type="PIRSF" id="PIRSF000126">
    <property type="entry name" value="11-beta-HSD1"/>
    <property type="match status" value="1"/>
</dbReference>
<keyword evidence="5" id="KW-1185">Reference proteome</keyword>
<dbReference type="Pfam" id="PF00106">
    <property type="entry name" value="adh_short"/>
    <property type="match status" value="1"/>
</dbReference>
<dbReference type="SUPFAM" id="SSF103642">
    <property type="entry name" value="Sec-C motif"/>
    <property type="match status" value="1"/>
</dbReference>
<dbReference type="InterPro" id="IPR002347">
    <property type="entry name" value="SDR_fam"/>
</dbReference>
<sequence>MIDEKASRHAVVVVGGSRGIGKAIAKVAASEGRPVVLVARSLEHLAEAASEIRIEGGEAFILDLDLCLAGAPAHLEEFLTEKGLLCDVLVNSAGYGLRGAASVLPIDKQIGIIDVNIRALSELTLHFLPGMLRRRQGGVINLASVASFLPGPNMAMYYASKNFVRSFSEALNAELRFTGVTVTCAAPGPVATEFLDHSGAGKVSLFKILPRYPAPYVAEHVWHGFKSGRRLVIPGFSAKIAATTARMLPTGFLLFVVGRLQRRSSDLCPCGSGLRYKACCRATHKANGRKSRT</sequence>
<dbReference type="GO" id="GO:0016020">
    <property type="term" value="C:membrane"/>
    <property type="evidence" value="ECO:0007669"/>
    <property type="project" value="TreeGrafter"/>
</dbReference>
<reference evidence="4 5" key="1">
    <citation type="submission" date="2020-08" db="EMBL/GenBank/DDBJ databases">
        <title>Genomic Encyclopedia of Type Strains, Phase IV (KMG-IV): sequencing the most valuable type-strain genomes for metagenomic binning, comparative biology and taxonomic classification.</title>
        <authorList>
            <person name="Goeker M."/>
        </authorList>
    </citation>
    <scope>NUCLEOTIDE SEQUENCE [LARGE SCALE GENOMIC DNA]</scope>
    <source>
        <strain evidence="4 5">DSM 100734</strain>
    </source>
</reference>
<organism evidence="4 5">
    <name type="scientific">Rhizobium wenxiniae</name>
    <dbReference type="NCBI Taxonomy" id="1737357"/>
    <lineage>
        <taxon>Bacteria</taxon>
        <taxon>Pseudomonadati</taxon>
        <taxon>Pseudomonadota</taxon>
        <taxon>Alphaproteobacteria</taxon>
        <taxon>Hyphomicrobiales</taxon>
        <taxon>Rhizobiaceae</taxon>
        <taxon>Rhizobium/Agrobacterium group</taxon>
        <taxon>Rhizobium</taxon>
    </lineage>
</organism>
<dbReference type="Gene3D" id="3.40.50.720">
    <property type="entry name" value="NAD(P)-binding Rossmann-like Domain"/>
    <property type="match status" value="1"/>
</dbReference>
<dbReference type="CDD" id="cd05233">
    <property type="entry name" value="SDR_c"/>
    <property type="match status" value="1"/>
</dbReference>
<dbReference type="InterPro" id="IPR004027">
    <property type="entry name" value="SEC_C_motif"/>
</dbReference>
<dbReference type="AlphaFoldDB" id="A0A7X0D2K9"/>
<comment type="caution">
    <text evidence="4">The sequence shown here is derived from an EMBL/GenBank/DDBJ whole genome shotgun (WGS) entry which is preliminary data.</text>
</comment>
<dbReference type="SUPFAM" id="SSF51735">
    <property type="entry name" value="NAD(P)-binding Rossmann-fold domains"/>
    <property type="match status" value="1"/>
</dbReference>
<dbReference type="Pfam" id="PF02810">
    <property type="entry name" value="SEC-C"/>
    <property type="match status" value="1"/>
</dbReference>
<dbReference type="InterPro" id="IPR036291">
    <property type="entry name" value="NAD(P)-bd_dom_sf"/>
</dbReference>
<name>A0A7X0D2K9_9HYPH</name>
<dbReference type="RefSeq" id="WP_183997006.1">
    <property type="nucleotide sequence ID" value="NZ_BMHW01000011.1"/>
</dbReference>
<evidence type="ECO:0000313" key="4">
    <source>
        <dbReference type="EMBL" id="MBB6165609.1"/>
    </source>
</evidence>
<comment type="similarity">
    <text evidence="1 3">Belongs to the short-chain dehydrogenases/reductases (SDR) family.</text>
</comment>
<evidence type="ECO:0000313" key="5">
    <source>
        <dbReference type="Proteomes" id="UP000547879"/>
    </source>
</evidence>
<gene>
    <name evidence="4" type="ORF">HNQ72_005457</name>
</gene>
<evidence type="ECO:0000256" key="1">
    <source>
        <dbReference type="ARBA" id="ARBA00006484"/>
    </source>
</evidence>
<dbReference type="PRINTS" id="PR00080">
    <property type="entry name" value="SDRFAMILY"/>
</dbReference>
<dbReference type="EMBL" id="JACHEG010000010">
    <property type="protein sequence ID" value="MBB6165609.1"/>
    <property type="molecule type" value="Genomic_DNA"/>
</dbReference>
<dbReference type="PANTHER" id="PTHR44196:SF2">
    <property type="entry name" value="SHORT-CHAIN DEHYDROGENASE-RELATED"/>
    <property type="match status" value="1"/>
</dbReference>